<evidence type="ECO:0000313" key="2">
    <source>
        <dbReference type="Proteomes" id="UP001055057"/>
    </source>
</evidence>
<accession>A0ABQ4U2H6</accession>
<evidence type="ECO:0000313" key="1">
    <source>
        <dbReference type="EMBL" id="GJE61693.1"/>
    </source>
</evidence>
<proteinExistence type="predicted"/>
<dbReference type="RefSeq" id="WP_238184256.1">
    <property type="nucleotide sequence ID" value="NZ_BPRB01000238.1"/>
</dbReference>
<reference evidence="1" key="1">
    <citation type="journal article" date="2021" name="Front. Microbiol.">
        <title>Comprehensive Comparative Genomics and Phenotyping of Methylobacterium Species.</title>
        <authorList>
            <person name="Alessa O."/>
            <person name="Ogura Y."/>
            <person name="Fujitani Y."/>
            <person name="Takami H."/>
            <person name="Hayashi T."/>
            <person name="Sahin N."/>
            <person name="Tani A."/>
        </authorList>
    </citation>
    <scope>NUCLEOTIDE SEQUENCE</scope>
    <source>
        <strain evidence="1">DSM 23632</strain>
    </source>
</reference>
<organism evidence="1 2">
    <name type="scientific">Methylobacterium trifolii</name>
    <dbReference type="NCBI Taxonomy" id="1003092"/>
    <lineage>
        <taxon>Bacteria</taxon>
        <taxon>Pseudomonadati</taxon>
        <taxon>Pseudomonadota</taxon>
        <taxon>Alphaproteobacteria</taxon>
        <taxon>Hyphomicrobiales</taxon>
        <taxon>Methylobacteriaceae</taxon>
        <taxon>Methylobacterium</taxon>
    </lineage>
</organism>
<name>A0ABQ4U2H6_9HYPH</name>
<reference evidence="1" key="2">
    <citation type="submission" date="2021-08" db="EMBL/GenBank/DDBJ databases">
        <authorList>
            <person name="Tani A."/>
            <person name="Ola A."/>
            <person name="Ogura Y."/>
            <person name="Katsura K."/>
            <person name="Hayashi T."/>
        </authorList>
    </citation>
    <scope>NUCLEOTIDE SEQUENCE</scope>
    <source>
        <strain evidence="1">DSM 23632</strain>
    </source>
</reference>
<dbReference type="EMBL" id="BPRB01000238">
    <property type="protein sequence ID" value="GJE61693.1"/>
    <property type="molecule type" value="Genomic_DNA"/>
</dbReference>
<protein>
    <submittedName>
        <fullName evidence="1">Uncharacterized protein</fullName>
    </submittedName>
</protein>
<gene>
    <name evidence="1" type="ORF">MPOCJGCO_3816</name>
</gene>
<comment type="caution">
    <text evidence="1">The sequence shown here is derived from an EMBL/GenBank/DDBJ whole genome shotgun (WGS) entry which is preliminary data.</text>
</comment>
<sequence length="71" mass="7760">MLSRFLSAARRKTASEYAEQDQDDAARSLAGQGIAFAPMVPVQPPEAVNDDSMKALYDAVEKELRAAGYLR</sequence>
<keyword evidence="2" id="KW-1185">Reference proteome</keyword>
<dbReference type="Proteomes" id="UP001055057">
    <property type="component" value="Unassembled WGS sequence"/>
</dbReference>